<dbReference type="KEGG" id="mema:MMAB1_2435"/>
<reference evidence="3 4" key="1">
    <citation type="submission" date="2016-01" db="EMBL/GenBank/DDBJ databases">
        <authorList>
            <person name="Manzoor S."/>
        </authorList>
    </citation>
    <scope>NUCLEOTIDE SEQUENCE [LARGE SCALE GENOMIC DNA]</scope>
    <source>
        <strain evidence="3">Methanoculleus sp MAB1</strain>
    </source>
</reference>
<protein>
    <submittedName>
        <fullName evidence="3">Uncharacterized protein</fullName>
    </submittedName>
</protein>
<evidence type="ECO:0000256" key="1">
    <source>
        <dbReference type="SAM" id="MobiDB-lite"/>
    </source>
</evidence>
<keyword evidence="2" id="KW-0472">Membrane</keyword>
<feature type="compositionally biased region" description="Low complexity" evidence="1">
    <location>
        <begin position="136"/>
        <end position="153"/>
    </location>
</feature>
<organism evidence="3 4">
    <name type="scientific">Methanoculleus bourgensis</name>
    <dbReference type="NCBI Taxonomy" id="83986"/>
    <lineage>
        <taxon>Archaea</taxon>
        <taxon>Methanobacteriati</taxon>
        <taxon>Methanobacteriota</taxon>
        <taxon>Stenosarchaea group</taxon>
        <taxon>Methanomicrobia</taxon>
        <taxon>Methanomicrobiales</taxon>
        <taxon>Methanomicrobiaceae</taxon>
        <taxon>Methanoculleus</taxon>
    </lineage>
</organism>
<accession>A0A0X3BNJ2</accession>
<keyword evidence="2" id="KW-1133">Transmembrane helix</keyword>
<dbReference type="EMBL" id="LT158599">
    <property type="protein sequence ID" value="CVK33648.1"/>
    <property type="molecule type" value="Genomic_DNA"/>
</dbReference>
<proteinExistence type="predicted"/>
<gene>
    <name evidence="3" type="ORF">MMAB1_2435</name>
</gene>
<evidence type="ECO:0000313" key="4">
    <source>
        <dbReference type="Proteomes" id="UP000069850"/>
    </source>
</evidence>
<sequence length="163" mass="17436">MAAPGRIRQVFVAGSATIPATEILCGRPPVSRKDISTRGNILSPRNSPGAGPHPPTGEEEEGLAEKKDFVYVILAIVVVLVIALVIKPAASGELPGIQWPGEPEPGPGTPVRTPAHIPTSPRHPPRPRHRRPPRCRPGTGSRRRSGSSTQRPTIYKPERAGRT</sequence>
<dbReference type="Proteomes" id="UP000069850">
    <property type="component" value="Chromosome 1"/>
</dbReference>
<dbReference type="AlphaFoldDB" id="A0A0X3BNJ2"/>
<evidence type="ECO:0000313" key="3">
    <source>
        <dbReference type="EMBL" id="CVK33648.1"/>
    </source>
</evidence>
<evidence type="ECO:0000256" key="2">
    <source>
        <dbReference type="SAM" id="Phobius"/>
    </source>
</evidence>
<feature type="region of interest" description="Disordered" evidence="1">
    <location>
        <begin position="93"/>
        <end position="163"/>
    </location>
</feature>
<feature type="region of interest" description="Disordered" evidence="1">
    <location>
        <begin position="27"/>
        <end position="62"/>
    </location>
</feature>
<feature type="compositionally biased region" description="Low complexity" evidence="1">
    <location>
        <begin position="109"/>
        <end position="120"/>
    </location>
</feature>
<keyword evidence="2" id="KW-0812">Transmembrane</keyword>
<feature type="compositionally biased region" description="Basic residues" evidence="1">
    <location>
        <begin position="123"/>
        <end position="134"/>
    </location>
</feature>
<feature type="transmembrane region" description="Helical" evidence="2">
    <location>
        <begin position="69"/>
        <end position="86"/>
    </location>
</feature>
<name>A0A0X3BNJ2_9EURY</name>
<feature type="compositionally biased region" description="Polar residues" evidence="1">
    <location>
        <begin position="37"/>
        <end position="46"/>
    </location>
</feature>